<dbReference type="InterPro" id="IPR001789">
    <property type="entry name" value="Sig_transdc_resp-reg_receiver"/>
</dbReference>
<proteinExistence type="predicted"/>
<dbReference type="PRINTS" id="PR00038">
    <property type="entry name" value="HTHLUXR"/>
</dbReference>
<feature type="domain" description="HTH luxR-type" evidence="6">
    <location>
        <begin position="146"/>
        <end position="211"/>
    </location>
</feature>
<dbReference type="CDD" id="cd17535">
    <property type="entry name" value="REC_NarL-like"/>
    <property type="match status" value="1"/>
</dbReference>
<evidence type="ECO:0000256" key="1">
    <source>
        <dbReference type="ARBA" id="ARBA00022553"/>
    </source>
</evidence>
<evidence type="ECO:0008006" key="10">
    <source>
        <dbReference type="Google" id="ProtNLM"/>
    </source>
</evidence>
<dbReference type="PROSITE" id="PS50043">
    <property type="entry name" value="HTH_LUXR_2"/>
    <property type="match status" value="1"/>
</dbReference>
<comment type="caution">
    <text evidence="8">The sequence shown here is derived from an EMBL/GenBank/DDBJ whole genome shotgun (WGS) entry which is preliminary data.</text>
</comment>
<feature type="modified residue" description="4-aspartylphosphate" evidence="5">
    <location>
        <position position="55"/>
    </location>
</feature>
<dbReference type="PROSITE" id="PS00622">
    <property type="entry name" value="HTH_LUXR_1"/>
    <property type="match status" value="1"/>
</dbReference>
<dbReference type="InterPro" id="IPR039420">
    <property type="entry name" value="WalR-like"/>
</dbReference>
<evidence type="ECO:0000313" key="8">
    <source>
        <dbReference type="EMBL" id="OGH01001.1"/>
    </source>
</evidence>
<dbReference type="InterPro" id="IPR058245">
    <property type="entry name" value="NreC/VraR/RcsB-like_REC"/>
</dbReference>
<accession>A0A1F6GSQ5</accession>
<sequence>MTIKILLADDHKIMRDGMTLLMQREGDLKVVAEANNGEEAVELALKTRPDVILMDINMPGMDGIEATTRILTELPSAKVIALTSHTEGKMVQEMFRAGALAFLGKNCSNQEILNAVRSVMDEKYYISEEMTGKVIEDFVLQHIPQIAEISEKLTNREKEVLRLIAEGYSTKKIADTLNLSSKTVGAHRENLMKKLDLHNVAQLTRYAIQKGLISLHPQ</sequence>
<dbReference type="GO" id="GO:0006355">
    <property type="term" value="P:regulation of DNA-templated transcription"/>
    <property type="evidence" value="ECO:0007669"/>
    <property type="project" value="InterPro"/>
</dbReference>
<dbReference type="PROSITE" id="PS50110">
    <property type="entry name" value="RESPONSE_REGULATORY"/>
    <property type="match status" value="1"/>
</dbReference>
<dbReference type="CDD" id="cd06170">
    <property type="entry name" value="LuxR_C_like"/>
    <property type="match status" value="1"/>
</dbReference>
<evidence type="ECO:0000256" key="3">
    <source>
        <dbReference type="ARBA" id="ARBA00023125"/>
    </source>
</evidence>
<dbReference type="Proteomes" id="UP000177583">
    <property type="component" value="Unassembled WGS sequence"/>
</dbReference>
<dbReference type="AlphaFoldDB" id="A0A1F6GSQ5"/>
<gene>
    <name evidence="8" type="ORF">A2557_00150</name>
</gene>
<dbReference type="SUPFAM" id="SSF52172">
    <property type="entry name" value="CheY-like"/>
    <property type="match status" value="1"/>
</dbReference>
<dbReference type="EMBL" id="MFNF01000040">
    <property type="protein sequence ID" value="OGH01001.1"/>
    <property type="molecule type" value="Genomic_DNA"/>
</dbReference>
<dbReference type="GO" id="GO:0003677">
    <property type="term" value="F:DNA binding"/>
    <property type="evidence" value="ECO:0007669"/>
    <property type="project" value="UniProtKB-KW"/>
</dbReference>
<dbReference type="SUPFAM" id="SSF46894">
    <property type="entry name" value="C-terminal effector domain of the bipartite response regulators"/>
    <property type="match status" value="1"/>
</dbReference>
<evidence type="ECO:0000313" key="9">
    <source>
        <dbReference type="Proteomes" id="UP000177583"/>
    </source>
</evidence>
<protein>
    <recommendedName>
        <fullName evidence="10">DNA-binding response regulator</fullName>
    </recommendedName>
</protein>
<dbReference type="Pfam" id="PF00072">
    <property type="entry name" value="Response_reg"/>
    <property type="match status" value="1"/>
</dbReference>
<dbReference type="GO" id="GO:0000160">
    <property type="term" value="P:phosphorelay signal transduction system"/>
    <property type="evidence" value="ECO:0007669"/>
    <property type="project" value="InterPro"/>
</dbReference>
<keyword evidence="1 5" id="KW-0597">Phosphoprotein</keyword>
<evidence type="ECO:0000259" key="6">
    <source>
        <dbReference type="PROSITE" id="PS50043"/>
    </source>
</evidence>
<keyword evidence="2" id="KW-0805">Transcription regulation</keyword>
<dbReference type="SMART" id="SM00448">
    <property type="entry name" value="REC"/>
    <property type="match status" value="1"/>
</dbReference>
<keyword evidence="4" id="KW-0804">Transcription</keyword>
<feature type="domain" description="Response regulatory" evidence="7">
    <location>
        <begin position="4"/>
        <end position="120"/>
    </location>
</feature>
<evidence type="ECO:0000256" key="5">
    <source>
        <dbReference type="PROSITE-ProRule" id="PRU00169"/>
    </source>
</evidence>
<name>A0A1F6GSQ5_9PROT</name>
<evidence type="ECO:0000259" key="7">
    <source>
        <dbReference type="PROSITE" id="PS50110"/>
    </source>
</evidence>
<keyword evidence="3" id="KW-0238">DNA-binding</keyword>
<organism evidence="8 9">
    <name type="scientific">Candidatus Lambdaproteobacteria bacterium RIFOXYD2_FULL_56_26</name>
    <dbReference type="NCBI Taxonomy" id="1817773"/>
    <lineage>
        <taxon>Bacteria</taxon>
        <taxon>Pseudomonadati</taxon>
        <taxon>Pseudomonadota</taxon>
        <taxon>Candidatus Lambdaproteobacteria</taxon>
    </lineage>
</organism>
<evidence type="ECO:0000256" key="2">
    <source>
        <dbReference type="ARBA" id="ARBA00023015"/>
    </source>
</evidence>
<dbReference type="InterPro" id="IPR016032">
    <property type="entry name" value="Sig_transdc_resp-reg_C-effctor"/>
</dbReference>
<evidence type="ECO:0000256" key="4">
    <source>
        <dbReference type="ARBA" id="ARBA00023163"/>
    </source>
</evidence>
<dbReference type="Pfam" id="PF00196">
    <property type="entry name" value="GerE"/>
    <property type="match status" value="1"/>
</dbReference>
<dbReference type="PANTHER" id="PTHR43214">
    <property type="entry name" value="TWO-COMPONENT RESPONSE REGULATOR"/>
    <property type="match status" value="1"/>
</dbReference>
<dbReference type="InterPro" id="IPR011006">
    <property type="entry name" value="CheY-like_superfamily"/>
</dbReference>
<dbReference type="PANTHER" id="PTHR43214:SF41">
    <property type="entry name" value="NITRATE_NITRITE RESPONSE REGULATOR PROTEIN NARP"/>
    <property type="match status" value="1"/>
</dbReference>
<dbReference type="Gene3D" id="3.40.50.2300">
    <property type="match status" value="1"/>
</dbReference>
<dbReference type="InterPro" id="IPR000792">
    <property type="entry name" value="Tscrpt_reg_LuxR_C"/>
</dbReference>
<dbReference type="SMART" id="SM00421">
    <property type="entry name" value="HTH_LUXR"/>
    <property type="match status" value="1"/>
</dbReference>
<reference evidence="8 9" key="1">
    <citation type="journal article" date="2016" name="Nat. Commun.">
        <title>Thousands of microbial genomes shed light on interconnected biogeochemical processes in an aquifer system.</title>
        <authorList>
            <person name="Anantharaman K."/>
            <person name="Brown C.T."/>
            <person name="Hug L.A."/>
            <person name="Sharon I."/>
            <person name="Castelle C.J."/>
            <person name="Probst A.J."/>
            <person name="Thomas B.C."/>
            <person name="Singh A."/>
            <person name="Wilkins M.J."/>
            <person name="Karaoz U."/>
            <person name="Brodie E.L."/>
            <person name="Williams K.H."/>
            <person name="Hubbard S.S."/>
            <person name="Banfield J.F."/>
        </authorList>
    </citation>
    <scope>NUCLEOTIDE SEQUENCE [LARGE SCALE GENOMIC DNA]</scope>
</reference>